<proteinExistence type="predicted"/>
<keyword evidence="2" id="KW-1185">Reference proteome</keyword>
<evidence type="ECO:0000313" key="1">
    <source>
        <dbReference type="EMBL" id="SDM53755.1"/>
    </source>
</evidence>
<evidence type="ECO:0000313" key="2">
    <source>
        <dbReference type="Proteomes" id="UP000198510"/>
    </source>
</evidence>
<organism evidence="1 2">
    <name type="scientific">Catalinimonas alkaloidigena</name>
    <dbReference type="NCBI Taxonomy" id="1075417"/>
    <lineage>
        <taxon>Bacteria</taxon>
        <taxon>Pseudomonadati</taxon>
        <taxon>Bacteroidota</taxon>
        <taxon>Cytophagia</taxon>
        <taxon>Cytophagales</taxon>
        <taxon>Catalimonadaceae</taxon>
        <taxon>Catalinimonas</taxon>
    </lineage>
</organism>
<name>A0A1G9U2L7_9BACT</name>
<dbReference type="EMBL" id="FNFO01000015">
    <property type="protein sequence ID" value="SDM53755.1"/>
    <property type="molecule type" value="Genomic_DNA"/>
</dbReference>
<gene>
    <name evidence="1" type="ORF">SAMN05421823_11557</name>
</gene>
<protein>
    <submittedName>
        <fullName evidence="1">Uncharacterized protein</fullName>
    </submittedName>
</protein>
<dbReference type="Proteomes" id="UP000198510">
    <property type="component" value="Unassembled WGS sequence"/>
</dbReference>
<sequence>MSQLSLLTGSAAPIPQRYQQILDLLDGYTKGTVSYETILNLDEEEKRLARNYRRQRMNAWVEEFVPEVKDLDQDESRFLEGGADAAFDDDATQ</sequence>
<dbReference type="STRING" id="1075417.SAMN05421823_11557"/>
<dbReference type="RefSeq" id="WP_089688108.1">
    <property type="nucleotide sequence ID" value="NZ_FNFO01000015.1"/>
</dbReference>
<dbReference type="AlphaFoldDB" id="A0A1G9U2L7"/>
<accession>A0A1G9U2L7</accession>
<reference evidence="1 2" key="1">
    <citation type="submission" date="2016-10" db="EMBL/GenBank/DDBJ databases">
        <authorList>
            <person name="de Groot N.N."/>
        </authorList>
    </citation>
    <scope>NUCLEOTIDE SEQUENCE [LARGE SCALE GENOMIC DNA]</scope>
    <source>
        <strain evidence="1 2">DSM 25186</strain>
    </source>
</reference>